<feature type="compositionally biased region" description="Basic residues" evidence="1">
    <location>
        <begin position="131"/>
        <end position="141"/>
    </location>
</feature>
<dbReference type="PROSITE" id="PS50202">
    <property type="entry name" value="MSP"/>
    <property type="match status" value="1"/>
</dbReference>
<proteinExistence type="predicted"/>
<feature type="compositionally biased region" description="Low complexity" evidence="1">
    <location>
        <begin position="153"/>
        <end position="171"/>
    </location>
</feature>
<dbReference type="Pfam" id="PF00635">
    <property type="entry name" value="Motile_Sperm"/>
    <property type="match status" value="1"/>
</dbReference>
<feature type="region of interest" description="Disordered" evidence="1">
    <location>
        <begin position="120"/>
        <end position="193"/>
    </location>
</feature>
<evidence type="ECO:0000259" key="2">
    <source>
        <dbReference type="PROSITE" id="PS50202"/>
    </source>
</evidence>
<protein>
    <recommendedName>
        <fullName evidence="2">MSP domain-containing protein</fullName>
    </recommendedName>
</protein>
<feature type="compositionally biased region" description="Basic and acidic residues" evidence="1">
    <location>
        <begin position="142"/>
        <end position="151"/>
    </location>
</feature>
<comment type="caution">
    <text evidence="3">The sequence shown here is derived from an EMBL/GenBank/DDBJ whole genome shotgun (WGS) entry which is preliminary data.</text>
</comment>
<evidence type="ECO:0000256" key="1">
    <source>
        <dbReference type="SAM" id="MobiDB-lite"/>
    </source>
</evidence>
<gene>
    <name evidence="3" type="ORF">G6F50_002716</name>
</gene>
<evidence type="ECO:0000313" key="3">
    <source>
        <dbReference type="EMBL" id="KAG1573590.1"/>
    </source>
</evidence>
<dbReference type="Gene3D" id="2.60.40.10">
    <property type="entry name" value="Immunoglobulins"/>
    <property type="match status" value="1"/>
</dbReference>
<dbReference type="InterPro" id="IPR013783">
    <property type="entry name" value="Ig-like_fold"/>
</dbReference>
<dbReference type="Proteomes" id="UP000740926">
    <property type="component" value="Unassembled WGS sequence"/>
</dbReference>
<dbReference type="AlphaFoldDB" id="A0A9P6ZA72"/>
<accession>A0A9P6ZA72</accession>
<keyword evidence="4" id="KW-1185">Reference proteome</keyword>
<dbReference type="InterPro" id="IPR008962">
    <property type="entry name" value="PapD-like_sf"/>
</dbReference>
<organism evidence="3 4">
    <name type="scientific">Rhizopus delemar</name>
    <dbReference type="NCBI Taxonomy" id="936053"/>
    <lineage>
        <taxon>Eukaryota</taxon>
        <taxon>Fungi</taxon>
        <taxon>Fungi incertae sedis</taxon>
        <taxon>Mucoromycota</taxon>
        <taxon>Mucoromycotina</taxon>
        <taxon>Mucoromycetes</taxon>
        <taxon>Mucorales</taxon>
        <taxon>Mucorineae</taxon>
        <taxon>Rhizopodaceae</taxon>
        <taxon>Rhizopus</taxon>
    </lineage>
</organism>
<dbReference type="SUPFAM" id="SSF49354">
    <property type="entry name" value="PapD-like"/>
    <property type="match status" value="1"/>
</dbReference>
<dbReference type="InterPro" id="IPR000535">
    <property type="entry name" value="MSP_dom"/>
</dbReference>
<sequence length="402" mass="46670">MTQRYASSVYSQKSIKSAKSTKSFLSVGHSILSFTPKSTVVWNNIKNWLPGKKKNDSDSISTSSSSISKLKRLFYSKSLSIHDDFTPTSFDHESTTTDSLMETSLKRTIEPVGILVNRENDSEKSIEERKERRRRKRRENRLKHYDYRLDHQTVSSSSDTLTTPPDDPSVLSKDSENPSIIFVEPSPVPRFRNLPPPPPPSPPYMNILIEDDHPRRTSVIESPVSAEEEKDVPTIYTEKVSSSHQETAVIPLNERRMLLLIQSLNTAEKKHRLYFKRPYHKGQVLTFSLQNTLPEDHVILFKFMTSNTNNGTERYFIRPSAGKIDSIHSTEIMLFLNQVPSEQERIKDKIMIRWAIIQRDSEIESHVHQLQESTRRKWIELLEEQWPNQFTIKMTKIKIDFL</sequence>
<dbReference type="EMBL" id="JAANIU010000267">
    <property type="protein sequence ID" value="KAG1573590.1"/>
    <property type="molecule type" value="Genomic_DNA"/>
</dbReference>
<reference evidence="3 4" key="1">
    <citation type="journal article" date="2020" name="Microb. Genom.">
        <title>Genetic diversity of clinical and environmental Mucorales isolates obtained from an investigation of mucormycosis cases among solid organ transplant recipients.</title>
        <authorList>
            <person name="Nguyen M.H."/>
            <person name="Kaul D."/>
            <person name="Muto C."/>
            <person name="Cheng S.J."/>
            <person name="Richter R.A."/>
            <person name="Bruno V.M."/>
            <person name="Liu G."/>
            <person name="Beyhan S."/>
            <person name="Sundermann A.J."/>
            <person name="Mounaud S."/>
            <person name="Pasculle A.W."/>
            <person name="Nierman W.C."/>
            <person name="Driscoll E."/>
            <person name="Cumbie R."/>
            <person name="Clancy C.J."/>
            <person name="Dupont C.L."/>
        </authorList>
    </citation>
    <scope>NUCLEOTIDE SEQUENCE [LARGE SCALE GENOMIC DNA]</scope>
    <source>
        <strain evidence="3 4">GL24</strain>
    </source>
</reference>
<feature type="compositionally biased region" description="Basic and acidic residues" evidence="1">
    <location>
        <begin position="120"/>
        <end position="130"/>
    </location>
</feature>
<feature type="domain" description="MSP" evidence="2">
    <location>
        <begin position="263"/>
        <end position="402"/>
    </location>
</feature>
<evidence type="ECO:0000313" key="4">
    <source>
        <dbReference type="Proteomes" id="UP000740926"/>
    </source>
</evidence>
<name>A0A9P6ZA72_9FUNG</name>